<reference evidence="2" key="1">
    <citation type="submission" date="2019-09" db="EMBL/GenBank/DDBJ databases">
        <authorList>
            <person name="Needham M D."/>
        </authorList>
    </citation>
    <scope>NUCLEOTIDE SEQUENCE</scope>
</reference>
<name>A0A5E8CIM6_9ZZZZ</name>
<dbReference type="EMBL" id="CABVLZ010000002">
    <property type="protein sequence ID" value="VVU94936.1"/>
    <property type="molecule type" value="Genomic_DNA"/>
</dbReference>
<gene>
    <name evidence="2" type="ORF">CPAV1605_661</name>
</gene>
<feature type="region of interest" description="Disordered" evidence="1">
    <location>
        <begin position="1"/>
        <end position="21"/>
    </location>
</feature>
<proteinExistence type="predicted"/>
<protein>
    <submittedName>
        <fullName evidence="2">Uncharacterized protein</fullName>
    </submittedName>
</protein>
<accession>A0A5E8CIM6</accession>
<sequence>MHKNNYYPFSTTTKPKEIQGHNKEKIKYFNNNTRNFNKPDCKCGPNDDPIDVESFLRNSSSQSRSKTSIELSQKFSPKTFDINYKDNRNQKFEQQFNRKNMVQPRYLNDKPYTGPGRGIGNLDISDNTRVGMDTRRYNEEYRNISEAEILDRFHFIDNSIQDPNHIVLPFPQGGIQTRDNKKLINKCNQKFKFSY</sequence>
<evidence type="ECO:0000313" key="2">
    <source>
        <dbReference type="EMBL" id="VVU94936.1"/>
    </source>
</evidence>
<evidence type="ECO:0000256" key="1">
    <source>
        <dbReference type="SAM" id="MobiDB-lite"/>
    </source>
</evidence>
<organism evidence="2">
    <name type="scientific">seawater metagenome</name>
    <dbReference type="NCBI Taxonomy" id="1561972"/>
    <lineage>
        <taxon>unclassified sequences</taxon>
        <taxon>metagenomes</taxon>
        <taxon>ecological metagenomes</taxon>
    </lineage>
</organism>
<dbReference type="AlphaFoldDB" id="A0A5E8CIM6"/>